<dbReference type="Pfam" id="PF00535">
    <property type="entry name" value="Glycos_transf_2"/>
    <property type="match status" value="1"/>
</dbReference>
<sequence>MATYNGAAYVKEQLESILADIDENDEVVIVDDASTDSTLTVIESIGDSRIRLLRQPANRGYVRTFEQAMLEARGQVLLLADQDDVWVEGRTKVLARAVQVNGVAASNLRLLDSGAPLRSPLSGRPWVLRKADSHRRLRNEIKILMGDMPYFGCAMGVTRDVLARVTPFPSFLTESHDLWIATVANRHGLMSHVEDFTIERRVHDSNASTPRPRGIRKVLRARWMLVRAYIEAGSR</sequence>
<dbReference type="Gene3D" id="3.90.550.10">
    <property type="entry name" value="Spore Coat Polysaccharide Biosynthesis Protein SpsA, Chain A"/>
    <property type="match status" value="1"/>
</dbReference>
<comment type="caution">
    <text evidence="6">The sequence shown here is derived from an EMBL/GenBank/DDBJ whole genome shotgun (WGS) entry which is preliminary data.</text>
</comment>
<dbReference type="AlphaFoldDB" id="A0AAJ2HHJ8"/>
<evidence type="ECO:0000313" key="7">
    <source>
        <dbReference type="Proteomes" id="UP001183582"/>
    </source>
</evidence>
<evidence type="ECO:0000256" key="2">
    <source>
        <dbReference type="ARBA" id="ARBA00006739"/>
    </source>
</evidence>
<keyword evidence="4 6" id="KW-0808">Transferase</keyword>
<evidence type="ECO:0000256" key="1">
    <source>
        <dbReference type="ARBA" id="ARBA00004776"/>
    </source>
</evidence>
<reference evidence="6 7" key="1">
    <citation type="submission" date="2021-06" db="EMBL/GenBank/DDBJ databases">
        <title>Genome-based taxonomic framework of Microbacterium strains isolated from marine environment, the description of four new species and reclassification of four preexisting species.</title>
        <authorList>
            <person name="Lee S.D."/>
            <person name="Kim S.-M."/>
            <person name="Byeon Y.-S."/>
            <person name="Yang H.L."/>
            <person name="Kim I.S."/>
        </authorList>
    </citation>
    <scope>NUCLEOTIDE SEQUENCE [LARGE SCALE GENOMIC DNA]</scope>
    <source>
        <strain evidence="6 7">KACC 20514</strain>
    </source>
</reference>
<dbReference type="PANTHER" id="PTHR43179:SF12">
    <property type="entry name" value="GALACTOFURANOSYLTRANSFERASE GLFT2"/>
    <property type="match status" value="1"/>
</dbReference>
<dbReference type="Proteomes" id="UP001183582">
    <property type="component" value="Unassembled WGS sequence"/>
</dbReference>
<evidence type="ECO:0000259" key="5">
    <source>
        <dbReference type="Pfam" id="PF00535"/>
    </source>
</evidence>
<organism evidence="6 7">
    <name type="scientific">Microbacterium aurantiacum</name>
    <dbReference type="NCBI Taxonomy" id="162393"/>
    <lineage>
        <taxon>Bacteria</taxon>
        <taxon>Bacillati</taxon>
        <taxon>Actinomycetota</taxon>
        <taxon>Actinomycetes</taxon>
        <taxon>Micrococcales</taxon>
        <taxon>Microbacteriaceae</taxon>
        <taxon>Microbacterium</taxon>
    </lineage>
</organism>
<dbReference type="SUPFAM" id="SSF53448">
    <property type="entry name" value="Nucleotide-diphospho-sugar transferases"/>
    <property type="match status" value="1"/>
</dbReference>
<dbReference type="InterPro" id="IPR001173">
    <property type="entry name" value="Glyco_trans_2-like"/>
</dbReference>
<feature type="domain" description="Glycosyltransferase 2-like" evidence="5">
    <location>
        <begin position="1"/>
        <end position="105"/>
    </location>
</feature>
<comment type="pathway">
    <text evidence="1">Cell wall biogenesis; cell wall polysaccharide biosynthesis.</text>
</comment>
<keyword evidence="3 6" id="KW-0328">Glycosyltransferase</keyword>
<dbReference type="GO" id="GO:0016757">
    <property type="term" value="F:glycosyltransferase activity"/>
    <property type="evidence" value="ECO:0007669"/>
    <property type="project" value="UniProtKB-KW"/>
</dbReference>
<evidence type="ECO:0000256" key="3">
    <source>
        <dbReference type="ARBA" id="ARBA00022676"/>
    </source>
</evidence>
<proteinExistence type="inferred from homology"/>
<dbReference type="InterPro" id="IPR029044">
    <property type="entry name" value="Nucleotide-diphossugar_trans"/>
</dbReference>
<comment type="similarity">
    <text evidence="2">Belongs to the glycosyltransferase 2 family.</text>
</comment>
<protein>
    <submittedName>
        <fullName evidence="6">Glycosyltransferase</fullName>
        <ecNumber evidence="6">2.4.-.-</ecNumber>
    </submittedName>
</protein>
<dbReference type="EMBL" id="JAHWXH010000001">
    <property type="protein sequence ID" value="MDS0243996.1"/>
    <property type="molecule type" value="Genomic_DNA"/>
</dbReference>
<name>A0AAJ2HHJ8_9MICO</name>
<evidence type="ECO:0000313" key="6">
    <source>
        <dbReference type="EMBL" id="MDS0243996.1"/>
    </source>
</evidence>
<dbReference type="PANTHER" id="PTHR43179">
    <property type="entry name" value="RHAMNOSYLTRANSFERASE WBBL"/>
    <property type="match status" value="1"/>
</dbReference>
<evidence type="ECO:0000256" key="4">
    <source>
        <dbReference type="ARBA" id="ARBA00022679"/>
    </source>
</evidence>
<gene>
    <name evidence="6" type="ORF">KZC50_00055</name>
</gene>
<accession>A0AAJ2HHJ8</accession>
<dbReference type="EC" id="2.4.-.-" evidence="6"/>